<dbReference type="Pfam" id="PF24467">
    <property type="entry name" value="ARM_FBXO47"/>
    <property type="match status" value="1"/>
</dbReference>
<feature type="domain" description="F-box" evidence="1">
    <location>
        <begin position="26"/>
        <end position="77"/>
    </location>
</feature>
<sequence length="357" mass="41855">MTKITKFYTSIRGVKMAIPIVATSPLGNFQHLPNEIFVEILRNLSIKDLGILSMTSSEIREFIISTFIFSKNGFKKLNNYQYCNLNTLSDNFTCINSSKLINEIPPSIGYFVKRCTLVLPTEIRIQHLMQIFLQTLGTPTFEMFQKYDYRTAREVYQFYGTIINCFVSGWREFEAYKVYDYLYEICEIDKKIEIFHSITSTPTLNLNLIELYIRLFFRMIFNLLPESGITEGEKLKWSLTKFTTGTRKQTAKIFILIFGPIMEIQNGYQGDPKFSHHIAWVELSDQCFINNSLETFGFIIRTLYHSSNHLNIDRQYVFELFKEIITIDFQWLNKNVAALLVYSGSSFSNAYLRYKFQ</sequence>
<dbReference type="SMART" id="SM00256">
    <property type="entry name" value="FBOX"/>
    <property type="match status" value="1"/>
</dbReference>
<protein>
    <recommendedName>
        <fullName evidence="1">F-box domain-containing protein</fullName>
    </recommendedName>
</protein>
<dbReference type="Pfam" id="PF00646">
    <property type="entry name" value="F-box"/>
    <property type="match status" value="1"/>
</dbReference>
<evidence type="ECO:0000313" key="3">
    <source>
        <dbReference type="Proteomes" id="UP001142055"/>
    </source>
</evidence>
<dbReference type="InterPro" id="IPR001810">
    <property type="entry name" value="F-box_dom"/>
</dbReference>
<dbReference type="AlphaFoldDB" id="A0A9Q0LZ27"/>
<accession>A0A9Q0LZ27</accession>
<name>A0A9Q0LZ27_BLOTA</name>
<dbReference type="Proteomes" id="UP001142055">
    <property type="component" value="Chromosome 4"/>
</dbReference>
<dbReference type="InterPro" id="IPR038946">
    <property type="entry name" value="FBXO47"/>
</dbReference>
<dbReference type="PANTHER" id="PTHR34098:SF1">
    <property type="entry name" value="F-BOX ONLY PROTEIN 47"/>
    <property type="match status" value="1"/>
</dbReference>
<dbReference type="InterPro" id="IPR036047">
    <property type="entry name" value="F-box-like_dom_sf"/>
</dbReference>
<keyword evidence="3" id="KW-1185">Reference proteome</keyword>
<gene>
    <name evidence="2" type="ORF">RDWZM_010372</name>
</gene>
<dbReference type="InterPro" id="IPR056622">
    <property type="entry name" value="ARM_FBXO47"/>
</dbReference>
<proteinExistence type="predicted"/>
<feature type="non-terminal residue" evidence="2">
    <location>
        <position position="1"/>
    </location>
</feature>
<dbReference type="EMBL" id="JAPWDV010000004">
    <property type="protein sequence ID" value="KAJ6215872.1"/>
    <property type="molecule type" value="Genomic_DNA"/>
</dbReference>
<dbReference type="SUPFAM" id="SSF81383">
    <property type="entry name" value="F-box domain"/>
    <property type="match status" value="1"/>
</dbReference>
<organism evidence="2 3">
    <name type="scientific">Blomia tropicalis</name>
    <name type="common">Mite</name>
    <dbReference type="NCBI Taxonomy" id="40697"/>
    <lineage>
        <taxon>Eukaryota</taxon>
        <taxon>Metazoa</taxon>
        <taxon>Ecdysozoa</taxon>
        <taxon>Arthropoda</taxon>
        <taxon>Chelicerata</taxon>
        <taxon>Arachnida</taxon>
        <taxon>Acari</taxon>
        <taxon>Acariformes</taxon>
        <taxon>Sarcoptiformes</taxon>
        <taxon>Astigmata</taxon>
        <taxon>Glycyphagoidea</taxon>
        <taxon>Echimyopodidae</taxon>
        <taxon>Blomia</taxon>
    </lineage>
</organism>
<evidence type="ECO:0000259" key="1">
    <source>
        <dbReference type="PROSITE" id="PS50181"/>
    </source>
</evidence>
<dbReference type="PROSITE" id="PS50181">
    <property type="entry name" value="FBOX"/>
    <property type="match status" value="1"/>
</dbReference>
<reference evidence="2" key="1">
    <citation type="submission" date="2022-12" db="EMBL/GenBank/DDBJ databases">
        <title>Genome assemblies of Blomia tropicalis.</title>
        <authorList>
            <person name="Cui Y."/>
        </authorList>
    </citation>
    <scope>NUCLEOTIDE SEQUENCE</scope>
    <source>
        <tissue evidence="2">Adult mites</tissue>
    </source>
</reference>
<evidence type="ECO:0000313" key="2">
    <source>
        <dbReference type="EMBL" id="KAJ6215872.1"/>
    </source>
</evidence>
<dbReference type="PANTHER" id="PTHR34098">
    <property type="entry name" value="F-BOX ONLY PROTEIN 47"/>
    <property type="match status" value="1"/>
</dbReference>
<comment type="caution">
    <text evidence="2">The sequence shown here is derived from an EMBL/GenBank/DDBJ whole genome shotgun (WGS) entry which is preliminary data.</text>
</comment>